<name>A0A1I5WA88_9BACT</name>
<reference evidence="3 4" key="1">
    <citation type="submission" date="2016-10" db="EMBL/GenBank/DDBJ databases">
        <authorList>
            <person name="de Groot N.N."/>
        </authorList>
    </citation>
    <scope>NUCLEOTIDE SEQUENCE [LARGE SCALE GENOMIC DNA]</scope>
    <source>
        <strain evidence="4">E92,LMG 26720,CCM 7988</strain>
    </source>
</reference>
<protein>
    <submittedName>
        <fullName evidence="3">CubicO group peptidase, beta-lactamase class C family</fullName>
    </submittedName>
</protein>
<dbReference type="Proteomes" id="UP000199306">
    <property type="component" value="Unassembled WGS sequence"/>
</dbReference>
<dbReference type="InterPro" id="IPR012338">
    <property type="entry name" value="Beta-lactam/transpept-like"/>
</dbReference>
<dbReference type="Gene3D" id="3.40.710.10">
    <property type="entry name" value="DD-peptidase/beta-lactamase superfamily"/>
    <property type="match status" value="1"/>
</dbReference>
<feature type="signal peptide" evidence="1">
    <location>
        <begin position="1"/>
        <end position="22"/>
    </location>
</feature>
<dbReference type="InterPro" id="IPR050789">
    <property type="entry name" value="Diverse_Enzym_Activities"/>
</dbReference>
<organism evidence="3 4">
    <name type="scientific">Pseudarcicella hirudinis</name>
    <dbReference type="NCBI Taxonomy" id="1079859"/>
    <lineage>
        <taxon>Bacteria</taxon>
        <taxon>Pseudomonadati</taxon>
        <taxon>Bacteroidota</taxon>
        <taxon>Cytophagia</taxon>
        <taxon>Cytophagales</taxon>
        <taxon>Flectobacillaceae</taxon>
        <taxon>Pseudarcicella</taxon>
    </lineage>
</organism>
<dbReference type="STRING" id="1079859.SAMN04515674_11172"/>
<accession>A0A1I5WA88</accession>
<gene>
    <name evidence="3" type="ORF">SAMN04515674_11172</name>
</gene>
<evidence type="ECO:0000256" key="1">
    <source>
        <dbReference type="SAM" id="SignalP"/>
    </source>
</evidence>
<feature type="chain" id="PRO_5011521928" evidence="1">
    <location>
        <begin position="23"/>
        <end position="358"/>
    </location>
</feature>
<sequence length="358" mass="39767">MYKLICCLWLISSLNVTVSAQGKPYDFSPLSAKIQNWVDKGFYSGASVMIVQNDEVIYKHHFGNYGEESVAYIASAGKWLAAATIAVLVDEGKLSWDDKVAKWLPEFSDQKGQATLRQLLSHTSGFPEYQPAGVHRDDYQTLRESVFHIVNLPSVSKPGTHFSYGGLAMQVAGRMAELSTGKSWETIFQEKMAKPLGMTHTHFSPVDSTAGHNPMLGGGARASLKDYVNFLSMIYHKGVFKGKRILSEKAIAELQADQVRKAEVKSGEYVEKSRKTQRKDIYGLGEWREETDAGGNAILISSPGWAGAYPWIDKKANVFGFFMTRVNVEKANKAGFSSFYASPVLPVMLREIVRKSEK</sequence>
<dbReference type="Pfam" id="PF00144">
    <property type="entry name" value="Beta-lactamase"/>
    <property type="match status" value="1"/>
</dbReference>
<evidence type="ECO:0000313" key="4">
    <source>
        <dbReference type="Proteomes" id="UP000199306"/>
    </source>
</evidence>
<dbReference type="EMBL" id="FOXH01000011">
    <property type="protein sequence ID" value="SFQ16609.1"/>
    <property type="molecule type" value="Genomic_DNA"/>
</dbReference>
<keyword evidence="4" id="KW-1185">Reference proteome</keyword>
<keyword evidence="1" id="KW-0732">Signal</keyword>
<dbReference type="InterPro" id="IPR001466">
    <property type="entry name" value="Beta-lactam-related"/>
</dbReference>
<dbReference type="OrthoDB" id="2247630at2"/>
<dbReference type="SUPFAM" id="SSF56601">
    <property type="entry name" value="beta-lactamase/transpeptidase-like"/>
    <property type="match status" value="1"/>
</dbReference>
<dbReference type="RefSeq" id="WP_092018456.1">
    <property type="nucleotide sequence ID" value="NZ_FOXH01000011.1"/>
</dbReference>
<dbReference type="AlphaFoldDB" id="A0A1I5WA88"/>
<dbReference type="PANTHER" id="PTHR43283:SF3">
    <property type="entry name" value="BETA-LACTAMASE FAMILY PROTEIN (AFU_ORTHOLOGUE AFUA_5G07500)"/>
    <property type="match status" value="1"/>
</dbReference>
<proteinExistence type="predicted"/>
<feature type="domain" description="Beta-lactamase-related" evidence="2">
    <location>
        <begin position="34"/>
        <end position="328"/>
    </location>
</feature>
<evidence type="ECO:0000313" key="3">
    <source>
        <dbReference type="EMBL" id="SFQ16609.1"/>
    </source>
</evidence>
<dbReference type="PANTHER" id="PTHR43283">
    <property type="entry name" value="BETA-LACTAMASE-RELATED"/>
    <property type="match status" value="1"/>
</dbReference>
<evidence type="ECO:0000259" key="2">
    <source>
        <dbReference type="Pfam" id="PF00144"/>
    </source>
</evidence>